<keyword evidence="2" id="KW-0805">Transcription regulation</keyword>
<dbReference type="PROSITE" id="PS50931">
    <property type="entry name" value="HTH_LYSR"/>
    <property type="match status" value="1"/>
</dbReference>
<reference evidence="6 7" key="1">
    <citation type="submission" date="2019-04" db="EMBL/GenBank/DDBJ databases">
        <title>Chitiniphilus eburnea sp. nov., a novel chitinolytic bacterium isolated from aquaculture sludge.</title>
        <authorList>
            <person name="Sheng M."/>
        </authorList>
    </citation>
    <scope>NUCLEOTIDE SEQUENCE [LARGE SCALE GENOMIC DNA]</scope>
    <source>
        <strain evidence="6 7">HX-2-15</strain>
    </source>
</reference>
<dbReference type="GO" id="GO:0003700">
    <property type="term" value="F:DNA-binding transcription factor activity"/>
    <property type="evidence" value="ECO:0007669"/>
    <property type="project" value="InterPro"/>
</dbReference>
<evidence type="ECO:0000313" key="7">
    <source>
        <dbReference type="Proteomes" id="UP000310016"/>
    </source>
</evidence>
<dbReference type="SUPFAM" id="SSF53850">
    <property type="entry name" value="Periplasmic binding protein-like II"/>
    <property type="match status" value="1"/>
</dbReference>
<proteinExistence type="inferred from homology"/>
<evidence type="ECO:0000256" key="4">
    <source>
        <dbReference type="ARBA" id="ARBA00023163"/>
    </source>
</evidence>
<keyword evidence="3" id="KW-0238">DNA-binding</keyword>
<comment type="similarity">
    <text evidence="1">Belongs to the LysR transcriptional regulatory family.</text>
</comment>
<dbReference type="Pfam" id="PF03466">
    <property type="entry name" value="LysR_substrate"/>
    <property type="match status" value="1"/>
</dbReference>
<dbReference type="PRINTS" id="PR00039">
    <property type="entry name" value="HTHLYSR"/>
</dbReference>
<feature type="domain" description="HTH lysR-type" evidence="5">
    <location>
        <begin position="3"/>
        <end position="60"/>
    </location>
</feature>
<dbReference type="AlphaFoldDB" id="A0A4U0PLF3"/>
<evidence type="ECO:0000313" key="6">
    <source>
        <dbReference type="EMBL" id="TJZ68620.1"/>
    </source>
</evidence>
<keyword evidence="7" id="KW-1185">Reference proteome</keyword>
<evidence type="ECO:0000259" key="5">
    <source>
        <dbReference type="PROSITE" id="PS50931"/>
    </source>
</evidence>
<keyword evidence="4" id="KW-0804">Transcription</keyword>
<dbReference type="RefSeq" id="WP_136774363.1">
    <property type="nucleotide sequence ID" value="NZ_CP156074.1"/>
</dbReference>
<dbReference type="InterPro" id="IPR005119">
    <property type="entry name" value="LysR_subst-bd"/>
</dbReference>
<dbReference type="Pfam" id="PF00126">
    <property type="entry name" value="HTH_1"/>
    <property type="match status" value="1"/>
</dbReference>
<evidence type="ECO:0000256" key="3">
    <source>
        <dbReference type="ARBA" id="ARBA00023125"/>
    </source>
</evidence>
<accession>A0A4U0PLF3</accession>
<name>A0A4U0PLF3_9NEIS</name>
<evidence type="ECO:0000256" key="2">
    <source>
        <dbReference type="ARBA" id="ARBA00023015"/>
    </source>
</evidence>
<dbReference type="SUPFAM" id="SSF46785">
    <property type="entry name" value="Winged helix' DNA-binding domain"/>
    <property type="match status" value="1"/>
</dbReference>
<sequence length="301" mass="32658">MSDRLNGVVTFVHAVEAGSFALAADRMHLSRSAVGKTIARLEQRLGVRLFQRTTRRQSLTDAGHAYYERCVRALAELDAGAAMLDAGQREPSGRLRVSAPVLLGRQCVAPLLTPLLRSWPRLAIDLSFNDRPVDLVAEGFDLAIRIGPLTDTPNLAARRLGSQHMAICAAPCYLAERGTPASVAQMAGHAGIVYSHGGRDSVWRVRDGDGLVREVERDIRLRLDDLQAIVDATVAGAGLAWLPCWLVAPYVQRGELVLVMDAERVIGHDIHAIWPHSPYLPPRTRAAIDALVAGLPAQLGK</sequence>
<gene>
    <name evidence="6" type="ORF">FAZ21_15550</name>
</gene>
<comment type="caution">
    <text evidence="6">The sequence shown here is derived from an EMBL/GenBank/DDBJ whole genome shotgun (WGS) entry which is preliminary data.</text>
</comment>
<protein>
    <submittedName>
        <fullName evidence="6">LysR family transcriptional regulator</fullName>
    </submittedName>
</protein>
<dbReference type="Gene3D" id="3.40.190.290">
    <property type="match status" value="1"/>
</dbReference>
<dbReference type="InterPro" id="IPR058163">
    <property type="entry name" value="LysR-type_TF_proteobact-type"/>
</dbReference>
<evidence type="ECO:0000256" key="1">
    <source>
        <dbReference type="ARBA" id="ARBA00009437"/>
    </source>
</evidence>
<dbReference type="PANTHER" id="PTHR30537:SF5">
    <property type="entry name" value="HTH-TYPE TRANSCRIPTIONAL ACTIVATOR TTDR-RELATED"/>
    <property type="match status" value="1"/>
</dbReference>
<dbReference type="InterPro" id="IPR036390">
    <property type="entry name" value="WH_DNA-bd_sf"/>
</dbReference>
<dbReference type="InterPro" id="IPR036388">
    <property type="entry name" value="WH-like_DNA-bd_sf"/>
</dbReference>
<organism evidence="6 7">
    <name type="scientific">Chitiniphilus eburneus</name>
    <dbReference type="NCBI Taxonomy" id="2571148"/>
    <lineage>
        <taxon>Bacteria</taxon>
        <taxon>Pseudomonadati</taxon>
        <taxon>Pseudomonadota</taxon>
        <taxon>Betaproteobacteria</taxon>
        <taxon>Neisseriales</taxon>
        <taxon>Chitinibacteraceae</taxon>
        <taxon>Chitiniphilus</taxon>
    </lineage>
</organism>
<dbReference type="EMBL" id="SUMF01000023">
    <property type="protein sequence ID" value="TJZ68620.1"/>
    <property type="molecule type" value="Genomic_DNA"/>
</dbReference>
<dbReference type="GO" id="GO:0003677">
    <property type="term" value="F:DNA binding"/>
    <property type="evidence" value="ECO:0007669"/>
    <property type="project" value="UniProtKB-KW"/>
</dbReference>
<dbReference type="InterPro" id="IPR000847">
    <property type="entry name" value="LysR_HTH_N"/>
</dbReference>
<dbReference type="OrthoDB" id="9178040at2"/>
<dbReference type="Proteomes" id="UP000310016">
    <property type="component" value="Unassembled WGS sequence"/>
</dbReference>
<dbReference type="Gene3D" id="1.10.10.10">
    <property type="entry name" value="Winged helix-like DNA-binding domain superfamily/Winged helix DNA-binding domain"/>
    <property type="match status" value="1"/>
</dbReference>
<dbReference type="FunFam" id="1.10.10.10:FF:000001">
    <property type="entry name" value="LysR family transcriptional regulator"/>
    <property type="match status" value="1"/>
</dbReference>
<dbReference type="CDD" id="cd08475">
    <property type="entry name" value="PBP2_CrgA_like_6"/>
    <property type="match status" value="1"/>
</dbReference>
<dbReference type="PANTHER" id="PTHR30537">
    <property type="entry name" value="HTH-TYPE TRANSCRIPTIONAL REGULATOR"/>
    <property type="match status" value="1"/>
</dbReference>